<evidence type="ECO:0000256" key="7">
    <source>
        <dbReference type="ARBA" id="ARBA00022917"/>
    </source>
</evidence>
<evidence type="ECO:0000256" key="1">
    <source>
        <dbReference type="ARBA" id="ARBA00004173"/>
    </source>
</evidence>
<comment type="caution">
    <text evidence="19">The sequence shown here is derived from an EMBL/GenBank/DDBJ whole genome shotgun (WGS) entry which is preliminary data.</text>
</comment>
<keyword evidence="4 17" id="KW-0436">Ligase</keyword>
<evidence type="ECO:0000256" key="2">
    <source>
        <dbReference type="ARBA" id="ARBA00007894"/>
    </source>
</evidence>
<keyword evidence="6 17" id="KW-0067">ATP-binding</keyword>
<keyword evidence="8 17" id="KW-0030">Aminoacyl-tRNA synthetase</keyword>
<dbReference type="Gene3D" id="3.40.50.620">
    <property type="entry name" value="HUPs"/>
    <property type="match status" value="1"/>
</dbReference>
<evidence type="ECO:0000256" key="15">
    <source>
        <dbReference type="ARBA" id="ARBA00047479"/>
    </source>
</evidence>
<comment type="subcellular location">
    <subcellularLocation>
        <location evidence="1">Mitochondrion</location>
    </subcellularLocation>
</comment>
<evidence type="ECO:0000313" key="20">
    <source>
        <dbReference type="Proteomes" id="UP001558652"/>
    </source>
</evidence>
<dbReference type="CDD" id="cd00808">
    <property type="entry name" value="GluRS_core"/>
    <property type="match status" value="1"/>
</dbReference>
<keyword evidence="7 17" id="KW-0648">Protein biosynthesis</keyword>
<dbReference type="Proteomes" id="UP001558652">
    <property type="component" value="Unassembled WGS sequence"/>
</dbReference>
<comment type="catalytic activity">
    <reaction evidence="15">
        <text>tRNA(Glx) + L-glutamate + ATP = L-glutamyl-tRNA(Glx) + AMP + diphosphate</text>
        <dbReference type="Rhea" id="RHEA:18397"/>
        <dbReference type="Rhea" id="RHEA-COMP:9713"/>
        <dbReference type="Rhea" id="RHEA-COMP:9716"/>
        <dbReference type="ChEBI" id="CHEBI:29985"/>
        <dbReference type="ChEBI" id="CHEBI:30616"/>
        <dbReference type="ChEBI" id="CHEBI:33019"/>
        <dbReference type="ChEBI" id="CHEBI:78442"/>
        <dbReference type="ChEBI" id="CHEBI:78520"/>
        <dbReference type="ChEBI" id="CHEBI:456215"/>
        <dbReference type="EC" id="6.1.1.24"/>
    </reaction>
    <physiologicalReaction direction="left-to-right" evidence="15">
        <dbReference type="Rhea" id="RHEA:18398"/>
    </physiologicalReaction>
</comment>
<evidence type="ECO:0000256" key="5">
    <source>
        <dbReference type="ARBA" id="ARBA00022741"/>
    </source>
</evidence>
<keyword evidence="5 17" id="KW-0547">Nucleotide-binding</keyword>
<evidence type="ECO:0000259" key="18">
    <source>
        <dbReference type="Pfam" id="PF00749"/>
    </source>
</evidence>
<evidence type="ECO:0000256" key="8">
    <source>
        <dbReference type="ARBA" id="ARBA00023146"/>
    </source>
</evidence>
<dbReference type="FunFam" id="3.40.50.620:FF:000045">
    <property type="entry name" value="Glutamate--tRNA ligase, mitochondrial"/>
    <property type="match status" value="1"/>
</dbReference>
<evidence type="ECO:0000256" key="16">
    <source>
        <dbReference type="ARBA" id="ARBA00047689"/>
    </source>
</evidence>
<dbReference type="AlphaFoldDB" id="A0ABD0YWJ6"/>
<evidence type="ECO:0000256" key="9">
    <source>
        <dbReference type="ARBA" id="ARBA00030865"/>
    </source>
</evidence>
<gene>
    <name evidence="19" type="ORF">AAG570_000251</name>
</gene>
<accession>A0ABD0YWJ6</accession>
<feature type="domain" description="Glutamyl/glutaminyl-tRNA synthetase class Ib catalytic" evidence="18">
    <location>
        <begin position="19"/>
        <end position="297"/>
    </location>
</feature>
<comment type="catalytic activity">
    <reaction evidence="16">
        <text>tRNA(Gln) + L-glutamate + ATP = L-glutamyl-tRNA(Gln) + AMP + diphosphate</text>
        <dbReference type="Rhea" id="RHEA:64612"/>
        <dbReference type="Rhea" id="RHEA-COMP:9662"/>
        <dbReference type="Rhea" id="RHEA-COMP:9684"/>
        <dbReference type="ChEBI" id="CHEBI:29985"/>
        <dbReference type="ChEBI" id="CHEBI:30616"/>
        <dbReference type="ChEBI" id="CHEBI:33019"/>
        <dbReference type="ChEBI" id="CHEBI:78442"/>
        <dbReference type="ChEBI" id="CHEBI:78520"/>
        <dbReference type="ChEBI" id="CHEBI:456215"/>
    </reaction>
    <physiologicalReaction direction="left-to-right" evidence="16">
        <dbReference type="Rhea" id="RHEA:64613"/>
    </physiologicalReaction>
</comment>
<dbReference type="Pfam" id="PF00749">
    <property type="entry name" value="tRNA-synt_1c"/>
    <property type="match status" value="1"/>
</dbReference>
<name>A0ABD0YWJ6_9HEMI</name>
<dbReference type="InterPro" id="IPR049940">
    <property type="entry name" value="GluQ/Sye"/>
</dbReference>
<comment type="similarity">
    <text evidence="2">Belongs to the class-I aminoacyl-tRNA synthetase family. Glutamate--tRNA ligase type 1 subfamily.</text>
</comment>
<reference evidence="19 20" key="1">
    <citation type="submission" date="2024-07" db="EMBL/GenBank/DDBJ databases">
        <title>Chromosome-level genome assembly of the water stick insect Ranatra chinensis (Heteroptera: Nepidae).</title>
        <authorList>
            <person name="Liu X."/>
        </authorList>
    </citation>
    <scope>NUCLEOTIDE SEQUENCE [LARGE SCALE GENOMIC DNA]</scope>
    <source>
        <strain evidence="19">Cailab_2021Rc</strain>
        <tissue evidence="19">Muscle</tissue>
    </source>
</reference>
<dbReference type="InterPro" id="IPR020058">
    <property type="entry name" value="Glu/Gln-tRNA-synth_Ib_cat-dom"/>
</dbReference>
<dbReference type="InterPro" id="IPR033910">
    <property type="entry name" value="GluRS_core"/>
</dbReference>
<dbReference type="PANTHER" id="PTHR43311:SF2">
    <property type="entry name" value="GLUTAMATE--TRNA LIGASE, MITOCHONDRIAL-RELATED"/>
    <property type="match status" value="1"/>
</dbReference>
<dbReference type="PRINTS" id="PR00987">
    <property type="entry name" value="TRNASYNTHGLU"/>
</dbReference>
<protein>
    <recommendedName>
        <fullName evidence="11">Nondiscriminating glutamyl-tRNA synthetase EARS2, mitochondrial</fullName>
        <ecNumber evidence="3">6.1.1.17</ecNumber>
        <ecNumber evidence="10">6.1.1.24</ecNumber>
    </recommendedName>
    <alternativeName>
        <fullName evidence="13">Glutamate--tRNA(Gln) ligase EARS2, mitochondrial</fullName>
    </alternativeName>
    <alternativeName>
        <fullName evidence="9">Glutamyl-tRNA synthetase</fullName>
    </alternativeName>
    <alternativeName>
        <fullName evidence="12">Mitochondrial glutamyl-tRNA synthetase</fullName>
    </alternativeName>
</protein>
<evidence type="ECO:0000256" key="3">
    <source>
        <dbReference type="ARBA" id="ARBA00012835"/>
    </source>
</evidence>
<dbReference type="InterPro" id="IPR014729">
    <property type="entry name" value="Rossmann-like_a/b/a_fold"/>
</dbReference>
<evidence type="ECO:0000256" key="10">
    <source>
        <dbReference type="ARBA" id="ARBA00044054"/>
    </source>
</evidence>
<dbReference type="GO" id="GO:0006412">
    <property type="term" value="P:translation"/>
    <property type="evidence" value="ECO:0007669"/>
    <property type="project" value="UniProtKB-KW"/>
</dbReference>
<evidence type="ECO:0000256" key="14">
    <source>
        <dbReference type="ARBA" id="ARBA00047366"/>
    </source>
</evidence>
<evidence type="ECO:0000256" key="12">
    <source>
        <dbReference type="ARBA" id="ARBA00044251"/>
    </source>
</evidence>
<dbReference type="InterPro" id="IPR004527">
    <property type="entry name" value="Glu-tRNA-ligase_bac/mito"/>
</dbReference>
<dbReference type="PANTHER" id="PTHR43311">
    <property type="entry name" value="GLUTAMATE--TRNA LIGASE"/>
    <property type="match status" value="1"/>
</dbReference>
<evidence type="ECO:0000256" key="6">
    <source>
        <dbReference type="ARBA" id="ARBA00022840"/>
    </source>
</evidence>
<evidence type="ECO:0000256" key="17">
    <source>
        <dbReference type="RuleBase" id="RU363037"/>
    </source>
</evidence>
<organism evidence="19 20">
    <name type="scientific">Ranatra chinensis</name>
    <dbReference type="NCBI Taxonomy" id="642074"/>
    <lineage>
        <taxon>Eukaryota</taxon>
        <taxon>Metazoa</taxon>
        <taxon>Ecdysozoa</taxon>
        <taxon>Arthropoda</taxon>
        <taxon>Hexapoda</taxon>
        <taxon>Insecta</taxon>
        <taxon>Pterygota</taxon>
        <taxon>Neoptera</taxon>
        <taxon>Paraneoptera</taxon>
        <taxon>Hemiptera</taxon>
        <taxon>Heteroptera</taxon>
        <taxon>Panheteroptera</taxon>
        <taxon>Nepomorpha</taxon>
        <taxon>Nepidae</taxon>
        <taxon>Ranatrinae</taxon>
        <taxon>Ranatra</taxon>
    </lineage>
</organism>
<dbReference type="EC" id="6.1.1.24" evidence="10"/>
<dbReference type="NCBIfam" id="TIGR00464">
    <property type="entry name" value="gltX_bact"/>
    <property type="match status" value="1"/>
</dbReference>
<evidence type="ECO:0000256" key="13">
    <source>
        <dbReference type="ARBA" id="ARBA00044313"/>
    </source>
</evidence>
<dbReference type="InterPro" id="IPR000924">
    <property type="entry name" value="Glu/Gln-tRNA-synth"/>
</dbReference>
<keyword evidence="20" id="KW-1185">Reference proteome</keyword>
<dbReference type="SUPFAM" id="SSF52374">
    <property type="entry name" value="Nucleotidylyl transferase"/>
    <property type="match status" value="1"/>
</dbReference>
<dbReference type="EMBL" id="JBFDAA010000001">
    <property type="protein sequence ID" value="KAL1140319.1"/>
    <property type="molecule type" value="Genomic_DNA"/>
</dbReference>
<evidence type="ECO:0000313" key="19">
    <source>
        <dbReference type="EMBL" id="KAL1140319.1"/>
    </source>
</evidence>
<sequence length="364" mass="41743">MHGKTESINSHSLHSYYFSGNLHLGGLRTALYNYIYSRSHKGKFILRIEDTDQTRLVPGTVEKLLEDLAWVGLNPDEGPNCGGSYGPYIQSERAKLYREEVETLLNTGSAYHCFCSERRLNILRKNALRNQEVPKYDNHCRSLPLEEVKKRLSSGQKSCIRLKLTSSEPFVDLVYGRTCHEVKDIEGDPVILKTDGFPTYHLANVIDDHHMQISHVIRGVEWLPSTNKHIMIYRALGYEPPKFVHLPLLLNSDGSKMSKRHGDLSVEVFRKKGLLPRALINFVVKAGSGFHTNSNDINHSLEELTNKVPKFDLSLINNNSCRLPLDRLAEFNHAELKRQINNDDELVLLVRKVREMIIKHFHNR</sequence>
<dbReference type="GO" id="GO:0004818">
    <property type="term" value="F:glutamate-tRNA ligase activity"/>
    <property type="evidence" value="ECO:0007669"/>
    <property type="project" value="UniProtKB-EC"/>
</dbReference>
<dbReference type="GO" id="GO:0050561">
    <property type="term" value="F:glutamate-tRNA(Gln) ligase activity"/>
    <property type="evidence" value="ECO:0007669"/>
    <property type="project" value="UniProtKB-EC"/>
</dbReference>
<proteinExistence type="inferred from homology"/>
<comment type="catalytic activity">
    <reaction evidence="14">
        <text>tRNA(Glu) + L-glutamate + ATP = L-glutamyl-tRNA(Glu) + AMP + diphosphate</text>
        <dbReference type="Rhea" id="RHEA:23540"/>
        <dbReference type="Rhea" id="RHEA-COMP:9663"/>
        <dbReference type="Rhea" id="RHEA-COMP:9680"/>
        <dbReference type="ChEBI" id="CHEBI:29985"/>
        <dbReference type="ChEBI" id="CHEBI:30616"/>
        <dbReference type="ChEBI" id="CHEBI:33019"/>
        <dbReference type="ChEBI" id="CHEBI:78442"/>
        <dbReference type="ChEBI" id="CHEBI:78520"/>
        <dbReference type="ChEBI" id="CHEBI:456215"/>
        <dbReference type="EC" id="6.1.1.17"/>
    </reaction>
    <physiologicalReaction direction="left-to-right" evidence="14">
        <dbReference type="Rhea" id="RHEA:23541"/>
    </physiologicalReaction>
</comment>
<evidence type="ECO:0000256" key="11">
    <source>
        <dbReference type="ARBA" id="ARBA00044142"/>
    </source>
</evidence>
<dbReference type="EC" id="6.1.1.17" evidence="3"/>
<dbReference type="GO" id="GO:0005524">
    <property type="term" value="F:ATP binding"/>
    <property type="evidence" value="ECO:0007669"/>
    <property type="project" value="UniProtKB-KW"/>
</dbReference>
<dbReference type="GO" id="GO:0005739">
    <property type="term" value="C:mitochondrion"/>
    <property type="evidence" value="ECO:0007669"/>
    <property type="project" value="UniProtKB-SubCell"/>
</dbReference>
<evidence type="ECO:0000256" key="4">
    <source>
        <dbReference type="ARBA" id="ARBA00022598"/>
    </source>
</evidence>